<reference evidence="7 8" key="1">
    <citation type="journal article" date="2020" name="ISME J.">
        <title>Uncovering the hidden diversity of litter-decomposition mechanisms in mushroom-forming fungi.</title>
        <authorList>
            <person name="Floudas D."/>
            <person name="Bentzer J."/>
            <person name="Ahren D."/>
            <person name="Johansson T."/>
            <person name="Persson P."/>
            <person name="Tunlid A."/>
        </authorList>
    </citation>
    <scope>NUCLEOTIDE SEQUENCE [LARGE SCALE GENOMIC DNA]</scope>
    <source>
        <strain evidence="7 8">CBS 291.85</strain>
    </source>
</reference>
<dbReference type="SUPFAM" id="SSF52540">
    <property type="entry name" value="P-loop containing nucleoside triphosphate hydrolases"/>
    <property type="match status" value="1"/>
</dbReference>
<feature type="domain" description="DEAD/DEAH-box helicase" evidence="6">
    <location>
        <begin position="63"/>
        <end position="154"/>
    </location>
</feature>
<evidence type="ECO:0000256" key="5">
    <source>
        <dbReference type="ARBA" id="ARBA00034808"/>
    </source>
</evidence>
<dbReference type="InterPro" id="IPR027417">
    <property type="entry name" value="P-loop_NTPase"/>
</dbReference>
<evidence type="ECO:0000256" key="4">
    <source>
        <dbReference type="ARBA" id="ARBA00034617"/>
    </source>
</evidence>
<sequence>MSQLLSFPFHTPGTPRRWKYLSQPSYHLQGIKTHLPTCIARHDAIRHTLKEDLALKFELDDWQCHVVHRVLQGYDSICIAATGLGKSLMFEGTVKLTLVICPLKMLEHNHVLHAEAKGLNTVIVNEDMDKTPELWEKICTSAQIVYCSPEMALSDSFNKLSLWTRPML</sequence>
<dbReference type="PANTHER" id="PTHR13710:SF105">
    <property type="entry name" value="ATP-DEPENDENT DNA HELICASE Q1"/>
    <property type="match status" value="1"/>
</dbReference>
<dbReference type="AlphaFoldDB" id="A0A8H5CKZ8"/>
<comment type="caution">
    <text evidence="7">The sequence shown here is derived from an EMBL/GenBank/DDBJ whole genome shotgun (WGS) entry which is preliminary data.</text>
</comment>
<evidence type="ECO:0000259" key="6">
    <source>
        <dbReference type="Pfam" id="PF00270"/>
    </source>
</evidence>
<dbReference type="GO" id="GO:0005524">
    <property type="term" value="F:ATP binding"/>
    <property type="evidence" value="ECO:0007669"/>
    <property type="project" value="InterPro"/>
</dbReference>
<organism evidence="7 8">
    <name type="scientific">Tetrapyrgos nigripes</name>
    <dbReference type="NCBI Taxonomy" id="182062"/>
    <lineage>
        <taxon>Eukaryota</taxon>
        <taxon>Fungi</taxon>
        <taxon>Dikarya</taxon>
        <taxon>Basidiomycota</taxon>
        <taxon>Agaricomycotina</taxon>
        <taxon>Agaricomycetes</taxon>
        <taxon>Agaricomycetidae</taxon>
        <taxon>Agaricales</taxon>
        <taxon>Marasmiineae</taxon>
        <taxon>Marasmiaceae</taxon>
        <taxon>Tetrapyrgos</taxon>
    </lineage>
</organism>
<dbReference type="GO" id="GO:0005694">
    <property type="term" value="C:chromosome"/>
    <property type="evidence" value="ECO:0007669"/>
    <property type="project" value="TreeGrafter"/>
</dbReference>
<dbReference type="OrthoDB" id="2499463at2759"/>
<gene>
    <name evidence="7" type="ORF">D9758_014678</name>
</gene>
<dbReference type="Gene3D" id="3.40.50.300">
    <property type="entry name" value="P-loop containing nucleotide triphosphate hydrolases"/>
    <property type="match status" value="1"/>
</dbReference>
<dbReference type="PANTHER" id="PTHR13710">
    <property type="entry name" value="DNA HELICASE RECQ FAMILY MEMBER"/>
    <property type="match status" value="1"/>
</dbReference>
<keyword evidence="8" id="KW-1185">Reference proteome</keyword>
<dbReference type="EC" id="5.6.2.4" evidence="5"/>
<evidence type="ECO:0000256" key="1">
    <source>
        <dbReference type="ARBA" id="ARBA00005446"/>
    </source>
</evidence>
<comment type="catalytic activity">
    <reaction evidence="4">
        <text>Couples ATP hydrolysis with the unwinding of duplex DNA by translocating in the 3'-5' direction.</text>
        <dbReference type="EC" id="5.6.2.4"/>
    </reaction>
</comment>
<evidence type="ECO:0000313" key="7">
    <source>
        <dbReference type="EMBL" id="KAF5343650.1"/>
    </source>
</evidence>
<protein>
    <recommendedName>
        <fullName evidence="5">DNA 3'-5' helicase</fullName>
        <ecNumber evidence="5">5.6.2.4</ecNumber>
    </recommendedName>
</protein>
<evidence type="ECO:0000313" key="8">
    <source>
        <dbReference type="Proteomes" id="UP000559256"/>
    </source>
</evidence>
<dbReference type="Pfam" id="PF00270">
    <property type="entry name" value="DEAD"/>
    <property type="match status" value="1"/>
</dbReference>
<keyword evidence="2" id="KW-0238">DNA-binding</keyword>
<dbReference type="EMBL" id="JAACJM010000136">
    <property type="protein sequence ID" value="KAF5343650.1"/>
    <property type="molecule type" value="Genomic_DNA"/>
</dbReference>
<keyword evidence="3" id="KW-0413">Isomerase</keyword>
<dbReference type="Proteomes" id="UP000559256">
    <property type="component" value="Unassembled WGS sequence"/>
</dbReference>
<dbReference type="GO" id="GO:0005737">
    <property type="term" value="C:cytoplasm"/>
    <property type="evidence" value="ECO:0007669"/>
    <property type="project" value="TreeGrafter"/>
</dbReference>
<dbReference type="GO" id="GO:0000724">
    <property type="term" value="P:double-strand break repair via homologous recombination"/>
    <property type="evidence" value="ECO:0007669"/>
    <property type="project" value="TreeGrafter"/>
</dbReference>
<dbReference type="InterPro" id="IPR011545">
    <property type="entry name" value="DEAD/DEAH_box_helicase_dom"/>
</dbReference>
<dbReference type="GO" id="GO:0003677">
    <property type="term" value="F:DNA binding"/>
    <property type="evidence" value="ECO:0007669"/>
    <property type="project" value="UniProtKB-KW"/>
</dbReference>
<proteinExistence type="inferred from homology"/>
<dbReference type="GO" id="GO:0043138">
    <property type="term" value="F:3'-5' DNA helicase activity"/>
    <property type="evidence" value="ECO:0007669"/>
    <property type="project" value="UniProtKB-EC"/>
</dbReference>
<name>A0A8H5CKZ8_9AGAR</name>
<accession>A0A8H5CKZ8</accession>
<comment type="similarity">
    <text evidence="1">Belongs to the helicase family. RecQ subfamily.</text>
</comment>
<evidence type="ECO:0000256" key="2">
    <source>
        <dbReference type="ARBA" id="ARBA00023125"/>
    </source>
</evidence>
<dbReference type="GO" id="GO:0009378">
    <property type="term" value="F:four-way junction helicase activity"/>
    <property type="evidence" value="ECO:0007669"/>
    <property type="project" value="TreeGrafter"/>
</dbReference>
<evidence type="ECO:0000256" key="3">
    <source>
        <dbReference type="ARBA" id="ARBA00023235"/>
    </source>
</evidence>